<evidence type="ECO:0000313" key="3">
    <source>
        <dbReference type="Proteomes" id="UP000566663"/>
    </source>
</evidence>
<feature type="signal peptide" evidence="1">
    <location>
        <begin position="1"/>
        <end position="31"/>
    </location>
</feature>
<dbReference type="RefSeq" id="WP_183252593.1">
    <property type="nucleotide sequence ID" value="NZ_BAAAFF010000004.1"/>
</dbReference>
<reference evidence="2 3" key="1">
    <citation type="submission" date="2020-08" db="EMBL/GenBank/DDBJ databases">
        <title>Genomic Encyclopedia of Type Strains, Phase IV (KMG-IV): sequencing the most valuable type-strain genomes for metagenomic binning, comparative biology and taxonomic classification.</title>
        <authorList>
            <person name="Goeker M."/>
        </authorList>
    </citation>
    <scope>NUCLEOTIDE SEQUENCE [LARGE SCALE GENOMIC DNA]</scope>
    <source>
        <strain evidence="2 3">DSM 25335</strain>
    </source>
</reference>
<evidence type="ECO:0000313" key="2">
    <source>
        <dbReference type="EMBL" id="MBB5291347.1"/>
    </source>
</evidence>
<feature type="chain" id="PRO_5030578876" description="Secreted protein" evidence="1">
    <location>
        <begin position="32"/>
        <end position="186"/>
    </location>
</feature>
<dbReference type="EMBL" id="JACHFZ010000001">
    <property type="protein sequence ID" value="MBB5291347.1"/>
    <property type="molecule type" value="Genomic_DNA"/>
</dbReference>
<proteinExistence type="predicted"/>
<evidence type="ECO:0008006" key="4">
    <source>
        <dbReference type="Google" id="ProtNLM"/>
    </source>
</evidence>
<accession>A0A7W8HYN3</accession>
<evidence type="ECO:0000256" key="1">
    <source>
        <dbReference type="SAM" id="SignalP"/>
    </source>
</evidence>
<name>A0A7W8HYN3_9CAUL</name>
<gene>
    <name evidence="2" type="ORF">HNQ67_000843</name>
</gene>
<dbReference type="PROSITE" id="PS51257">
    <property type="entry name" value="PROKAR_LIPOPROTEIN"/>
    <property type="match status" value="1"/>
</dbReference>
<keyword evidence="3" id="KW-1185">Reference proteome</keyword>
<organism evidence="2 3">
    <name type="scientific">Brevundimonas basaltis</name>
    <dbReference type="NCBI Taxonomy" id="472166"/>
    <lineage>
        <taxon>Bacteria</taxon>
        <taxon>Pseudomonadati</taxon>
        <taxon>Pseudomonadota</taxon>
        <taxon>Alphaproteobacteria</taxon>
        <taxon>Caulobacterales</taxon>
        <taxon>Caulobacteraceae</taxon>
        <taxon>Brevundimonas</taxon>
    </lineage>
</organism>
<keyword evidence="1" id="KW-0732">Signal</keyword>
<comment type="caution">
    <text evidence="2">The sequence shown here is derived from an EMBL/GenBank/DDBJ whole genome shotgun (WGS) entry which is preliminary data.</text>
</comment>
<dbReference type="AlphaFoldDB" id="A0A7W8HYN3"/>
<sequence>MTTPRSLRRATLNGAGLALLASLACATPAAAQSLNIDDTLSYINQRCSEHVSDARYHQSVSLHRNKIALMRWRPPLRDGRPGTIGGSYEYYVHTFDLRTVDVITYNNGNVYFSCGVIDCIFGANIHPDSALSSVGDVVDAAAARSSKTTSTTFQSCREPDRVFNAFKHLQQLLGGRIPDPVDPFAN</sequence>
<protein>
    <recommendedName>
        <fullName evidence="4">Secreted protein</fullName>
    </recommendedName>
</protein>
<dbReference type="Proteomes" id="UP000566663">
    <property type="component" value="Unassembled WGS sequence"/>
</dbReference>